<dbReference type="Proteomes" id="UP001631969">
    <property type="component" value="Unassembled WGS sequence"/>
</dbReference>
<evidence type="ECO:0000313" key="2">
    <source>
        <dbReference type="Proteomes" id="UP001631969"/>
    </source>
</evidence>
<comment type="caution">
    <text evidence="1">The sequence shown here is derived from an EMBL/GenBank/DDBJ whole genome shotgun (WGS) entry which is preliminary data.</text>
</comment>
<organism evidence="1 2">
    <name type="scientific">Paenibacillus mesotrionivorans</name>
    <dbReference type="NCBI Taxonomy" id="3160968"/>
    <lineage>
        <taxon>Bacteria</taxon>
        <taxon>Bacillati</taxon>
        <taxon>Bacillota</taxon>
        <taxon>Bacilli</taxon>
        <taxon>Bacillales</taxon>
        <taxon>Paenibacillaceae</taxon>
        <taxon>Paenibacillus</taxon>
    </lineage>
</organism>
<protein>
    <submittedName>
        <fullName evidence="1">ABC transporter ATP-binding protein</fullName>
    </submittedName>
</protein>
<evidence type="ECO:0000313" key="1">
    <source>
        <dbReference type="EMBL" id="MFM9326805.1"/>
    </source>
</evidence>
<keyword evidence="1" id="KW-0067">ATP-binding</keyword>
<keyword evidence="1" id="KW-0547">Nucleotide-binding</keyword>
<accession>A0ACC7NR10</accession>
<dbReference type="EMBL" id="JBJURJ010000001">
    <property type="protein sequence ID" value="MFM9326805.1"/>
    <property type="molecule type" value="Genomic_DNA"/>
</dbReference>
<sequence>MSGKPNIIELTNIVKTYTRGAEELHVLKGITLHVQDGDFVAIIGPSGSGKSTLMNTIGLLDVPTSGSYVLDGVNTLGLSDNKMAELRNHKIGFIFQQFNLLPRLTALENVELPLIYSGISRAERRESALDMLDSLGMKSRAGHRPSELSGGQQQRVAIARALVSKPSLLLADEPTGALDSKTGKEVLELMLELNKRGNTIVLITHDPGIAEHASRVVAIRDGELTSDHRNDGVRKEAKQDEAVLK</sequence>
<reference evidence="1" key="1">
    <citation type="submission" date="2024-12" db="EMBL/GenBank/DDBJ databases">
        <authorList>
            <person name="Wu N."/>
        </authorList>
    </citation>
    <scope>NUCLEOTIDE SEQUENCE</scope>
    <source>
        <strain evidence="1">P15</strain>
    </source>
</reference>
<proteinExistence type="predicted"/>
<gene>
    <name evidence="1" type="ORF">ACI1P1_00700</name>
</gene>
<name>A0ACC7NR10_9BACL</name>
<keyword evidence="2" id="KW-1185">Reference proteome</keyword>